<dbReference type="Ensembl" id="ENSPMET00000021334.1">
    <property type="protein sequence ID" value="ENSPMEP00000029869.1"/>
    <property type="gene ID" value="ENSPMEG00000015938.1"/>
</dbReference>
<evidence type="ECO:0000313" key="2">
    <source>
        <dbReference type="Proteomes" id="UP000261480"/>
    </source>
</evidence>
<dbReference type="PANTHER" id="PTHR47331:SF3">
    <property type="match status" value="1"/>
</dbReference>
<keyword evidence="2" id="KW-1185">Reference proteome</keyword>
<dbReference type="Proteomes" id="UP000261480">
    <property type="component" value="Unplaced"/>
</dbReference>
<name>A0A3B3YRA6_9TELE</name>
<reference evidence="1" key="2">
    <citation type="submission" date="2025-09" db="UniProtKB">
        <authorList>
            <consortium name="Ensembl"/>
        </authorList>
    </citation>
    <scope>IDENTIFICATION</scope>
</reference>
<accession>A0A3B3YRA6</accession>
<proteinExistence type="predicted"/>
<protein>
    <submittedName>
        <fullName evidence="1">Uncharacterized protein</fullName>
    </submittedName>
</protein>
<dbReference type="PANTHER" id="PTHR47331">
    <property type="entry name" value="PHD-TYPE DOMAIN-CONTAINING PROTEIN"/>
    <property type="match status" value="1"/>
</dbReference>
<organism evidence="1 2">
    <name type="scientific">Poecilia mexicana</name>
    <dbReference type="NCBI Taxonomy" id="48701"/>
    <lineage>
        <taxon>Eukaryota</taxon>
        <taxon>Metazoa</taxon>
        <taxon>Chordata</taxon>
        <taxon>Craniata</taxon>
        <taxon>Vertebrata</taxon>
        <taxon>Euteleostomi</taxon>
        <taxon>Actinopterygii</taxon>
        <taxon>Neopterygii</taxon>
        <taxon>Teleostei</taxon>
        <taxon>Neoteleostei</taxon>
        <taxon>Acanthomorphata</taxon>
        <taxon>Ovalentaria</taxon>
        <taxon>Atherinomorphae</taxon>
        <taxon>Cyprinodontiformes</taxon>
        <taxon>Poeciliidae</taxon>
        <taxon>Poeciliinae</taxon>
        <taxon>Poecilia</taxon>
    </lineage>
</organism>
<evidence type="ECO:0000313" key="1">
    <source>
        <dbReference type="Ensembl" id="ENSPMEP00000029869.1"/>
    </source>
</evidence>
<reference evidence="1" key="1">
    <citation type="submission" date="2025-08" db="UniProtKB">
        <authorList>
            <consortium name="Ensembl"/>
        </authorList>
    </citation>
    <scope>IDENTIFICATION</scope>
</reference>
<sequence length="192" mass="21716">MKKFQTEKTILTLDDLDTAEAEIIQFSQRQHFEEEIKVLRNGNQLSRNSVLYKLDPTLQDDTLRVGGRLNKSAMPESTKHPVILSKHSKVATLILRDVHQRTGVERLGGGYIVVDPILRLGADNHVLLLDCVTIQTYLSKCLGHLDDWPDRLQVAKESGGCGLQTQMQTCKHPTEVLQLICFFALTYLKYKG</sequence>
<dbReference type="AlphaFoldDB" id="A0A3B3YRA6"/>
<dbReference type="STRING" id="48701.ENSPMEP00000029869"/>